<dbReference type="InterPro" id="IPR036691">
    <property type="entry name" value="Endo/exonu/phosph_ase_sf"/>
</dbReference>
<organism evidence="2 3">
    <name type="scientific">Senna tora</name>
    <dbReference type="NCBI Taxonomy" id="362788"/>
    <lineage>
        <taxon>Eukaryota</taxon>
        <taxon>Viridiplantae</taxon>
        <taxon>Streptophyta</taxon>
        <taxon>Embryophyta</taxon>
        <taxon>Tracheophyta</taxon>
        <taxon>Spermatophyta</taxon>
        <taxon>Magnoliopsida</taxon>
        <taxon>eudicotyledons</taxon>
        <taxon>Gunneridae</taxon>
        <taxon>Pentapetalae</taxon>
        <taxon>rosids</taxon>
        <taxon>fabids</taxon>
        <taxon>Fabales</taxon>
        <taxon>Fabaceae</taxon>
        <taxon>Caesalpinioideae</taxon>
        <taxon>Cassia clade</taxon>
        <taxon>Senna</taxon>
    </lineage>
</organism>
<evidence type="ECO:0000313" key="3">
    <source>
        <dbReference type="Proteomes" id="UP000634136"/>
    </source>
</evidence>
<reference evidence="2" key="1">
    <citation type="submission" date="2020-09" db="EMBL/GenBank/DDBJ databases">
        <title>Genome-Enabled Discovery of Anthraquinone Biosynthesis in Senna tora.</title>
        <authorList>
            <person name="Kang S.-H."/>
            <person name="Pandey R.P."/>
            <person name="Lee C.-M."/>
            <person name="Sim J.-S."/>
            <person name="Jeong J.-T."/>
            <person name="Choi B.-S."/>
            <person name="Jung M."/>
            <person name="Ginzburg D."/>
            <person name="Zhao K."/>
            <person name="Won S.Y."/>
            <person name="Oh T.-J."/>
            <person name="Yu Y."/>
            <person name="Kim N.-H."/>
            <person name="Lee O.R."/>
            <person name="Lee T.-H."/>
            <person name="Bashyal P."/>
            <person name="Kim T.-S."/>
            <person name="Lee W.-H."/>
            <person name="Kawkins C."/>
            <person name="Kim C.-K."/>
            <person name="Kim J.S."/>
            <person name="Ahn B.O."/>
            <person name="Rhee S.Y."/>
            <person name="Sohng J.K."/>
        </authorList>
    </citation>
    <scope>NUCLEOTIDE SEQUENCE</scope>
    <source>
        <tissue evidence="2">Leaf</tissue>
    </source>
</reference>
<name>A0A834WTD7_9FABA</name>
<keyword evidence="3" id="KW-1185">Reference proteome</keyword>
<proteinExistence type="predicted"/>
<protein>
    <submittedName>
        <fullName evidence="2">Retrovirus-related Pol polyprotein LINE-1</fullName>
    </submittedName>
</protein>
<gene>
    <name evidence="2" type="ORF">G2W53_014377</name>
</gene>
<accession>A0A834WTD7</accession>
<dbReference type="OrthoDB" id="1748181at2759"/>
<dbReference type="PANTHER" id="PTHR33710:SF77">
    <property type="entry name" value="DNASE I-LIKE SUPERFAMILY PROTEIN"/>
    <property type="match status" value="1"/>
</dbReference>
<evidence type="ECO:0000256" key="1">
    <source>
        <dbReference type="SAM" id="MobiDB-lite"/>
    </source>
</evidence>
<sequence>MDVTMNTEGERKSPDLPGITDADMGGSKEVTGPLDPRNRYPKTNGVSYRDSLLRFGKSNEGTSAEGQEHWKDAGNEMIDDLEDEVAHEGKEEDPTNSVILTTKEERLEWSKPWKGSLIIKLMGRRIDFNTLRQQEENLIVERGRFARICVEVDLRPKFTWERNNVRERIDWAFANANWRLKFSEAFVTHLPELKSYHKPLLISFSSSHMPKNRPFQFQAAWLTDETFSVLMQNNWNREREWHQNIEKFTAAAMEWNRKNFGNIFFRKRKILRRLKGIDLALENNPSNYLRNKKKELMADYNKIILQEEILMGIETLVVFTLQLVPVDGEIKLLNW</sequence>
<dbReference type="PANTHER" id="PTHR33710">
    <property type="entry name" value="BNAC02G09200D PROTEIN"/>
    <property type="match status" value="1"/>
</dbReference>
<dbReference type="EMBL" id="JAAIUW010000005">
    <property type="protein sequence ID" value="KAF7832044.1"/>
    <property type="molecule type" value="Genomic_DNA"/>
</dbReference>
<evidence type="ECO:0000313" key="2">
    <source>
        <dbReference type="EMBL" id="KAF7832044.1"/>
    </source>
</evidence>
<dbReference type="SUPFAM" id="SSF56219">
    <property type="entry name" value="DNase I-like"/>
    <property type="match status" value="1"/>
</dbReference>
<comment type="caution">
    <text evidence="2">The sequence shown here is derived from an EMBL/GenBank/DDBJ whole genome shotgun (WGS) entry which is preliminary data.</text>
</comment>
<feature type="region of interest" description="Disordered" evidence="1">
    <location>
        <begin position="1"/>
        <end position="45"/>
    </location>
</feature>
<dbReference type="Proteomes" id="UP000634136">
    <property type="component" value="Unassembled WGS sequence"/>
</dbReference>
<dbReference type="AlphaFoldDB" id="A0A834WTD7"/>